<reference evidence="3" key="1">
    <citation type="journal article" date="2014" name="Front. Microbiol.">
        <title>High frequency of phylogenetically diverse reductive dehalogenase-homologous genes in deep subseafloor sedimentary metagenomes.</title>
        <authorList>
            <person name="Kawai M."/>
            <person name="Futagami T."/>
            <person name="Toyoda A."/>
            <person name="Takaki Y."/>
            <person name="Nishi S."/>
            <person name="Hori S."/>
            <person name="Arai W."/>
            <person name="Tsubouchi T."/>
            <person name="Morono Y."/>
            <person name="Uchiyama I."/>
            <person name="Ito T."/>
            <person name="Fujiyama A."/>
            <person name="Inagaki F."/>
            <person name="Takami H."/>
        </authorList>
    </citation>
    <scope>NUCLEOTIDE SEQUENCE</scope>
    <source>
        <strain evidence="3">Expedition CK06-06</strain>
    </source>
</reference>
<proteinExistence type="predicted"/>
<organism evidence="3">
    <name type="scientific">marine sediment metagenome</name>
    <dbReference type="NCBI Taxonomy" id="412755"/>
    <lineage>
        <taxon>unclassified sequences</taxon>
        <taxon>metagenomes</taxon>
        <taxon>ecological metagenomes</taxon>
    </lineage>
</organism>
<name>X1KV02_9ZZZZ</name>
<dbReference type="EMBL" id="BARV01011650">
    <property type="protein sequence ID" value="GAI10513.1"/>
    <property type="molecule type" value="Genomic_DNA"/>
</dbReference>
<dbReference type="Pfam" id="PF03354">
    <property type="entry name" value="TerL_ATPase"/>
    <property type="match status" value="1"/>
</dbReference>
<evidence type="ECO:0000313" key="3">
    <source>
        <dbReference type="EMBL" id="GAI10513.1"/>
    </source>
</evidence>
<sequence>MRRSKESYTSVDPGKRQKQLDNLNRTKTASAGKTPFLKDARNKDLRYFLENHYILESGKLIILEPWQIENLIDPISTGENEIFIFGMPKKSGKSTISAGLGIFSLFFSQAISPEVYSLATSKDQARIIFDKARKAT</sequence>
<dbReference type="InterPro" id="IPR027417">
    <property type="entry name" value="P-loop_NTPase"/>
</dbReference>
<evidence type="ECO:0000259" key="2">
    <source>
        <dbReference type="Pfam" id="PF03354"/>
    </source>
</evidence>
<dbReference type="Gene3D" id="3.40.50.300">
    <property type="entry name" value="P-loop containing nucleotide triphosphate hydrolases"/>
    <property type="match status" value="1"/>
</dbReference>
<feature type="region of interest" description="Disordered" evidence="1">
    <location>
        <begin position="1"/>
        <end position="33"/>
    </location>
</feature>
<dbReference type="InterPro" id="IPR046461">
    <property type="entry name" value="TerL_ATPase"/>
</dbReference>
<protein>
    <recommendedName>
        <fullName evidence="2">Terminase large subunit-like ATPase domain-containing protein</fullName>
    </recommendedName>
</protein>
<accession>X1KV02</accession>
<feature type="non-terminal residue" evidence="3">
    <location>
        <position position="136"/>
    </location>
</feature>
<gene>
    <name evidence="3" type="ORF">S06H3_21979</name>
</gene>
<comment type="caution">
    <text evidence="3">The sequence shown here is derived from an EMBL/GenBank/DDBJ whole genome shotgun (WGS) entry which is preliminary data.</text>
</comment>
<feature type="domain" description="Terminase large subunit-like ATPase" evidence="2">
    <location>
        <begin position="84"/>
        <end position="134"/>
    </location>
</feature>
<dbReference type="AlphaFoldDB" id="X1KV02"/>
<feature type="compositionally biased region" description="Polar residues" evidence="1">
    <location>
        <begin position="20"/>
        <end position="31"/>
    </location>
</feature>
<evidence type="ECO:0000256" key="1">
    <source>
        <dbReference type="SAM" id="MobiDB-lite"/>
    </source>
</evidence>